<sequence>MLDGSRGGAGPGVPMVSIRGLRKSYGGHLVLDDVDLEVGAAEVVVIAGPSGSGKSTLCRCINRLEVPDSGEVTIGGQPVPLEGRQLARIRAEVGMVFQQFNLFAHRTVLENVALGPVKVLRQRPAQARQRAQELLDRVGVGAQAAKYPAQLSGGQQQRVAIARSLAMDPKVMLFDEPTSALDPEMINEVLDVMKSLARDGMTMIVVTHEMGFARSAADRVVFMDAGRIVEQAPPEQFFSAPRSQRAQDFLSKILIHS</sequence>
<dbReference type="GO" id="GO:0005524">
    <property type="term" value="F:ATP binding"/>
    <property type="evidence" value="ECO:0007669"/>
    <property type="project" value="UniProtKB-KW"/>
</dbReference>
<evidence type="ECO:0000256" key="8">
    <source>
        <dbReference type="ARBA" id="ARBA00023136"/>
    </source>
</evidence>
<dbReference type="InterPro" id="IPR050086">
    <property type="entry name" value="MetN_ABC_transporter-like"/>
</dbReference>
<keyword evidence="4" id="KW-1003">Cell membrane</keyword>
<dbReference type="PIRSF" id="PIRSF039085">
    <property type="entry name" value="ABC_ATPase_HisP"/>
    <property type="match status" value="1"/>
</dbReference>
<keyword evidence="7" id="KW-0029">Amino-acid transport</keyword>
<comment type="caution">
    <text evidence="12">The sequence shown here is derived from an EMBL/GenBank/DDBJ whole genome shotgun (WGS) entry which is preliminary data.</text>
</comment>
<keyword evidence="8" id="KW-0472">Membrane</keyword>
<dbReference type="SUPFAM" id="SSF52540">
    <property type="entry name" value="P-loop containing nucleoside triphosphate hydrolases"/>
    <property type="match status" value="1"/>
</dbReference>
<evidence type="ECO:0000256" key="5">
    <source>
        <dbReference type="ARBA" id="ARBA00022741"/>
    </source>
</evidence>
<proteinExistence type="inferred from homology"/>
<dbReference type="FunFam" id="3.40.50.300:FF:000020">
    <property type="entry name" value="Amino acid ABC transporter ATP-binding component"/>
    <property type="match status" value="1"/>
</dbReference>
<dbReference type="InterPro" id="IPR017871">
    <property type="entry name" value="ABC_transporter-like_CS"/>
</dbReference>
<dbReference type="InterPro" id="IPR003439">
    <property type="entry name" value="ABC_transporter-like_ATP-bd"/>
</dbReference>
<dbReference type="eggNOG" id="COG1126">
    <property type="taxonomic scope" value="Bacteria"/>
</dbReference>
<evidence type="ECO:0000256" key="7">
    <source>
        <dbReference type="ARBA" id="ARBA00022970"/>
    </source>
</evidence>
<evidence type="ECO:0000259" key="11">
    <source>
        <dbReference type="PROSITE" id="PS50893"/>
    </source>
</evidence>
<keyword evidence="6 12" id="KW-0067">ATP-binding</keyword>
<dbReference type="AlphaFoldDB" id="A0A0T6LSP1"/>
<dbReference type="InterPro" id="IPR027417">
    <property type="entry name" value="P-loop_NTPase"/>
</dbReference>
<evidence type="ECO:0000256" key="9">
    <source>
        <dbReference type="ARBA" id="ARBA00038850"/>
    </source>
</evidence>
<dbReference type="PANTHER" id="PTHR43166:SF9">
    <property type="entry name" value="GLUTAMATE_ASPARTATE IMPORT ATP-BINDING PROTEIN GLTL"/>
    <property type="match status" value="1"/>
</dbReference>
<keyword evidence="13" id="KW-1185">Reference proteome</keyword>
<protein>
    <recommendedName>
        <fullName evidence="9">ABC-type polar-amino-acid transporter</fullName>
        <ecNumber evidence="9">7.4.2.1</ecNumber>
    </recommendedName>
</protein>
<dbReference type="CDD" id="cd03262">
    <property type="entry name" value="ABC_HisP_GlnQ"/>
    <property type="match status" value="1"/>
</dbReference>
<reference evidence="12 13" key="1">
    <citation type="submission" date="2015-10" db="EMBL/GenBank/DDBJ databases">
        <title>Draft genome sequence of pyrrolomycin-producing Streptomyces vitaminophilus.</title>
        <authorList>
            <person name="Graham D.E."/>
            <person name="Mahan K.M."/>
            <person name="Klingeman D.M."/>
            <person name="Hettich R.L."/>
            <person name="Parry R.J."/>
        </authorList>
    </citation>
    <scope>NUCLEOTIDE SEQUENCE [LARGE SCALE GENOMIC DNA]</scope>
    <source>
        <strain evidence="12 13">ATCC 31673</strain>
    </source>
</reference>
<dbReference type="InterPro" id="IPR030679">
    <property type="entry name" value="ABC_ATPase_HisP-typ"/>
</dbReference>
<feature type="domain" description="ABC transporter" evidence="11">
    <location>
        <begin position="16"/>
        <end position="250"/>
    </location>
</feature>
<evidence type="ECO:0000256" key="2">
    <source>
        <dbReference type="ARBA" id="ARBA00005417"/>
    </source>
</evidence>
<dbReference type="Proteomes" id="UP000050867">
    <property type="component" value="Unassembled WGS sequence"/>
</dbReference>
<evidence type="ECO:0000256" key="1">
    <source>
        <dbReference type="ARBA" id="ARBA00004202"/>
    </source>
</evidence>
<dbReference type="EMBL" id="LLZU01000016">
    <property type="protein sequence ID" value="KRV49072.1"/>
    <property type="molecule type" value="Genomic_DNA"/>
</dbReference>
<dbReference type="PROSITE" id="PS50893">
    <property type="entry name" value="ABC_TRANSPORTER_2"/>
    <property type="match status" value="1"/>
</dbReference>
<evidence type="ECO:0000313" key="13">
    <source>
        <dbReference type="Proteomes" id="UP000050867"/>
    </source>
</evidence>
<keyword evidence="3" id="KW-0813">Transport</keyword>
<keyword evidence="5" id="KW-0547">Nucleotide-binding</keyword>
<evidence type="ECO:0000313" key="12">
    <source>
        <dbReference type="EMBL" id="KRV49072.1"/>
    </source>
</evidence>
<evidence type="ECO:0000256" key="3">
    <source>
        <dbReference type="ARBA" id="ARBA00022448"/>
    </source>
</evidence>
<dbReference type="STRING" id="76728.AQ490_22460"/>
<comment type="catalytic activity">
    <reaction evidence="10">
        <text>a polar amino acid(out) + ATP + H2O = a polar amino acid(in) + ADP + phosphate + H(+)</text>
        <dbReference type="Rhea" id="RHEA:14673"/>
        <dbReference type="ChEBI" id="CHEBI:15377"/>
        <dbReference type="ChEBI" id="CHEBI:15378"/>
        <dbReference type="ChEBI" id="CHEBI:30616"/>
        <dbReference type="ChEBI" id="CHEBI:43474"/>
        <dbReference type="ChEBI" id="CHEBI:62031"/>
        <dbReference type="ChEBI" id="CHEBI:456216"/>
        <dbReference type="EC" id="7.4.2.1"/>
    </reaction>
    <physiologicalReaction direction="left-to-right" evidence="10">
        <dbReference type="Rhea" id="RHEA:14674"/>
    </physiologicalReaction>
</comment>
<dbReference type="PANTHER" id="PTHR43166">
    <property type="entry name" value="AMINO ACID IMPORT ATP-BINDING PROTEIN"/>
    <property type="match status" value="1"/>
</dbReference>
<dbReference type="Gene3D" id="3.40.50.300">
    <property type="entry name" value="P-loop containing nucleotide triphosphate hydrolases"/>
    <property type="match status" value="1"/>
</dbReference>
<gene>
    <name evidence="12" type="ORF">AQ490_22460</name>
</gene>
<dbReference type="Pfam" id="PF00005">
    <property type="entry name" value="ABC_tran"/>
    <property type="match status" value="1"/>
</dbReference>
<name>A0A0T6LSP1_WENVI</name>
<dbReference type="InterPro" id="IPR003593">
    <property type="entry name" value="AAA+_ATPase"/>
</dbReference>
<dbReference type="GO" id="GO:0005886">
    <property type="term" value="C:plasma membrane"/>
    <property type="evidence" value="ECO:0007669"/>
    <property type="project" value="UniProtKB-SubCell"/>
</dbReference>
<evidence type="ECO:0000256" key="4">
    <source>
        <dbReference type="ARBA" id="ARBA00022475"/>
    </source>
</evidence>
<dbReference type="SMART" id="SM00382">
    <property type="entry name" value="AAA"/>
    <property type="match status" value="1"/>
</dbReference>
<dbReference type="EC" id="7.4.2.1" evidence="9"/>
<dbReference type="GO" id="GO:0016887">
    <property type="term" value="F:ATP hydrolysis activity"/>
    <property type="evidence" value="ECO:0007669"/>
    <property type="project" value="InterPro"/>
</dbReference>
<organism evidence="12 13">
    <name type="scientific">Wenjunlia vitaminophila</name>
    <name type="common">Streptomyces vitaminophilus</name>
    <dbReference type="NCBI Taxonomy" id="76728"/>
    <lineage>
        <taxon>Bacteria</taxon>
        <taxon>Bacillati</taxon>
        <taxon>Actinomycetota</taxon>
        <taxon>Actinomycetes</taxon>
        <taxon>Kitasatosporales</taxon>
        <taxon>Streptomycetaceae</taxon>
        <taxon>Wenjunlia</taxon>
    </lineage>
</organism>
<accession>A0A0T6LSP1</accession>
<dbReference type="PROSITE" id="PS00211">
    <property type="entry name" value="ABC_TRANSPORTER_1"/>
    <property type="match status" value="1"/>
</dbReference>
<dbReference type="GO" id="GO:0015426">
    <property type="term" value="F:ATPase-coupled polar amino acid-transporter activity"/>
    <property type="evidence" value="ECO:0007669"/>
    <property type="project" value="UniProtKB-EC"/>
</dbReference>
<comment type="similarity">
    <text evidence="2">Belongs to the ABC transporter superfamily.</text>
</comment>
<evidence type="ECO:0000256" key="10">
    <source>
        <dbReference type="ARBA" id="ARBA00047624"/>
    </source>
</evidence>
<evidence type="ECO:0000256" key="6">
    <source>
        <dbReference type="ARBA" id="ARBA00022840"/>
    </source>
</evidence>
<comment type="subcellular location">
    <subcellularLocation>
        <location evidence="1">Cell membrane</location>
        <topology evidence="1">Peripheral membrane protein</topology>
    </subcellularLocation>
</comment>